<organism evidence="1 2">
    <name type="scientific">Paractinoplanes durhamensis</name>
    <dbReference type="NCBI Taxonomy" id="113563"/>
    <lineage>
        <taxon>Bacteria</taxon>
        <taxon>Bacillati</taxon>
        <taxon>Actinomycetota</taxon>
        <taxon>Actinomycetes</taxon>
        <taxon>Micromonosporales</taxon>
        <taxon>Micromonosporaceae</taxon>
        <taxon>Paractinoplanes</taxon>
    </lineage>
</organism>
<name>A0ABQ3ZBJ6_9ACTN</name>
<evidence type="ECO:0000313" key="2">
    <source>
        <dbReference type="Proteomes" id="UP000637628"/>
    </source>
</evidence>
<protein>
    <submittedName>
        <fullName evidence="1">Uncharacterized protein</fullName>
    </submittedName>
</protein>
<reference evidence="1 2" key="1">
    <citation type="submission" date="2021-01" db="EMBL/GenBank/DDBJ databases">
        <title>Whole genome shotgun sequence of Actinoplanes durhamensis NBRC 14914.</title>
        <authorList>
            <person name="Komaki H."/>
            <person name="Tamura T."/>
        </authorList>
    </citation>
    <scope>NUCLEOTIDE SEQUENCE [LARGE SCALE GENOMIC DNA]</scope>
    <source>
        <strain evidence="1 2">NBRC 14914</strain>
    </source>
</reference>
<gene>
    <name evidence="1" type="ORF">Adu01nite_85590</name>
</gene>
<sequence length="63" mass="6787">MPLQGLPAKVVTRGYHLLSMPGNRVRVAGDWLLDTLLGRHGVQLGLIRGDAVPLESGKPFSQP</sequence>
<evidence type="ECO:0000313" key="1">
    <source>
        <dbReference type="EMBL" id="GIE07209.1"/>
    </source>
</evidence>
<dbReference type="Proteomes" id="UP000637628">
    <property type="component" value="Unassembled WGS sequence"/>
</dbReference>
<dbReference type="EMBL" id="BOML01000075">
    <property type="protein sequence ID" value="GIE07209.1"/>
    <property type="molecule type" value="Genomic_DNA"/>
</dbReference>
<keyword evidence="2" id="KW-1185">Reference proteome</keyword>
<accession>A0ABQ3ZBJ6</accession>
<proteinExistence type="predicted"/>
<comment type="caution">
    <text evidence="1">The sequence shown here is derived from an EMBL/GenBank/DDBJ whole genome shotgun (WGS) entry which is preliminary data.</text>
</comment>